<name>A0ABM5EFR0_VICPA</name>
<dbReference type="GeneID" id="140701013"/>
<feature type="compositionally biased region" description="Polar residues" evidence="1">
    <location>
        <begin position="298"/>
        <end position="309"/>
    </location>
</feature>
<evidence type="ECO:0008006" key="4">
    <source>
        <dbReference type="Google" id="ProtNLM"/>
    </source>
</evidence>
<sequence length="454" mass="47640">MRKHTCTHAPLRRAHTLTLACARRLRGARGERKGSRHADLLAAGGGAVDTAAPGVRRAAPFPGRPSTPGRPGGSAAPPAAGAPGPSGPQASPSRGRGPRPLPLCLGRRPERGEGRGWGTGEPLQQDQAPGSLNPEFVGGWGARGHWALGTSCPQSRAHRTRILIVLTGEKGAPGELCLGCFQAPLCSAAPLFLPAAAFQESCPRVILPAWAPVGLAAGPGLPPRRLLPARAGRQDLPPHRLPPNGPPALPEQRACPLLRSQEQLWPFLRAQWPPAILCTPGCSPRVCEPTQSPPAVKTQDTPTPLSSSGRLTCGAVARHQDTDTEHSGCGLPRASSASRGTVVGEAPIEEGTAPGSLVQCWLHAPNPGPGEAGVWTWLPDAETPVVKRGVVGPLGPAQQPSLIWTLQVPAPTPWSPSAAVGFFLYRMFTAALLTIAKTWKQAKCPWTDDWIKKM</sequence>
<gene>
    <name evidence="3" type="primary">LOC140701013</name>
</gene>
<feature type="compositionally biased region" description="Low complexity" evidence="1">
    <location>
        <begin position="48"/>
        <end position="95"/>
    </location>
</feature>
<accession>A0ABM5EFR0</accession>
<dbReference type="RefSeq" id="XP_072831993.1">
    <property type="nucleotide sequence ID" value="XM_072975892.1"/>
</dbReference>
<evidence type="ECO:0000313" key="2">
    <source>
        <dbReference type="Proteomes" id="UP001652581"/>
    </source>
</evidence>
<organism evidence="2 3">
    <name type="scientific">Vicugna pacos</name>
    <name type="common">Alpaca</name>
    <name type="synonym">Lama pacos</name>
    <dbReference type="NCBI Taxonomy" id="30538"/>
    <lineage>
        <taxon>Eukaryota</taxon>
        <taxon>Metazoa</taxon>
        <taxon>Chordata</taxon>
        <taxon>Craniata</taxon>
        <taxon>Vertebrata</taxon>
        <taxon>Euteleostomi</taxon>
        <taxon>Mammalia</taxon>
        <taxon>Eutheria</taxon>
        <taxon>Laurasiatheria</taxon>
        <taxon>Artiodactyla</taxon>
        <taxon>Tylopoda</taxon>
        <taxon>Camelidae</taxon>
        <taxon>Vicugna</taxon>
    </lineage>
</organism>
<dbReference type="Proteomes" id="UP001652581">
    <property type="component" value="Chromosome 13"/>
</dbReference>
<feature type="region of interest" description="Disordered" evidence="1">
    <location>
        <begin position="48"/>
        <end position="131"/>
    </location>
</feature>
<protein>
    <recommendedName>
        <fullName evidence="4">Collagen alpha-1(I) chain-like</fullName>
    </recommendedName>
</protein>
<proteinExistence type="predicted"/>
<evidence type="ECO:0000313" key="3">
    <source>
        <dbReference type="RefSeq" id="XP_072831993.1"/>
    </source>
</evidence>
<evidence type="ECO:0000256" key="1">
    <source>
        <dbReference type="SAM" id="MobiDB-lite"/>
    </source>
</evidence>
<feature type="region of interest" description="Disordered" evidence="1">
    <location>
        <begin position="320"/>
        <end position="341"/>
    </location>
</feature>
<reference evidence="3" key="1">
    <citation type="submission" date="2025-08" db="UniProtKB">
        <authorList>
            <consortium name="RefSeq"/>
        </authorList>
    </citation>
    <scope>IDENTIFICATION</scope>
</reference>
<feature type="region of interest" description="Disordered" evidence="1">
    <location>
        <begin position="290"/>
        <end position="309"/>
    </location>
</feature>
<keyword evidence="2" id="KW-1185">Reference proteome</keyword>